<sequence length="336" mass="38077">LLENKHNVTLSKKYTPDSDYEEMEMEKKFHLDRKNKDNGVTLCKTFLLHSIQAAEYLNDTYDPFNFKLTGWHDHTKMTADSYDEVLGELYDKWFASGKKMEPEVKLILMILFSGASFHASQKLAKHLPGLDDAIKKNPALLTKLQETMFKNMGGNQNQAQHLFTQQQLYNNMKQMKSQPPMQNMNAQQMNSQQMNSQQMNSQQMNSQPVNNMSVQNTIPIINPTALNLNTNINSLKAATNENTNNMLNDRKNMYDPIPAGNEMRGPNAATLAKIKQQTAKMTTQQLIDSVSDSSSAKKSNSRMKNASTINSSDVDDSAKTNITRGRRKRTVISINN</sequence>
<reference evidence="2" key="1">
    <citation type="submission" date="2018-10" db="EMBL/GenBank/DDBJ databases">
        <title>Hidden diversity of soil giant viruses.</title>
        <authorList>
            <person name="Schulz F."/>
            <person name="Alteio L."/>
            <person name="Goudeau D."/>
            <person name="Ryan E.M."/>
            <person name="Malmstrom R.R."/>
            <person name="Blanchard J."/>
            <person name="Woyke T."/>
        </authorList>
    </citation>
    <scope>NUCLEOTIDE SEQUENCE</scope>
    <source>
        <strain evidence="2">FNV1</strain>
    </source>
</reference>
<organism evidence="2">
    <name type="scientific">Faunusvirus sp</name>
    <dbReference type="NCBI Taxonomy" id="2487766"/>
    <lineage>
        <taxon>Viruses</taxon>
        <taxon>Varidnaviria</taxon>
        <taxon>Bamfordvirae</taxon>
        <taxon>Nucleocytoviricota</taxon>
        <taxon>Megaviricetes</taxon>
        <taxon>Imitervirales</taxon>
        <taxon>Mimiviridae</taxon>
    </lineage>
</organism>
<dbReference type="Pfam" id="PF19071">
    <property type="entry name" value="DUF5767"/>
    <property type="match status" value="1"/>
</dbReference>
<proteinExistence type="predicted"/>
<feature type="region of interest" description="Disordered" evidence="1">
    <location>
        <begin position="282"/>
        <end position="336"/>
    </location>
</feature>
<gene>
    <name evidence="2" type="ORF">Faunusvirus26_1</name>
</gene>
<dbReference type="InterPro" id="IPR043910">
    <property type="entry name" value="DUF5767"/>
</dbReference>
<protein>
    <submittedName>
        <fullName evidence="2">Uncharacterized protein</fullName>
    </submittedName>
</protein>
<dbReference type="EMBL" id="MK072157">
    <property type="protein sequence ID" value="AYV79596.1"/>
    <property type="molecule type" value="Genomic_DNA"/>
</dbReference>
<feature type="compositionally biased region" description="Low complexity" evidence="1">
    <location>
        <begin position="288"/>
        <end position="307"/>
    </location>
</feature>
<accession>A0A3G4ZXG5</accession>
<evidence type="ECO:0000256" key="1">
    <source>
        <dbReference type="SAM" id="MobiDB-lite"/>
    </source>
</evidence>
<feature type="non-terminal residue" evidence="2">
    <location>
        <position position="1"/>
    </location>
</feature>
<evidence type="ECO:0000313" key="2">
    <source>
        <dbReference type="EMBL" id="AYV79596.1"/>
    </source>
</evidence>
<name>A0A3G4ZXG5_9VIRU</name>